<dbReference type="EMBL" id="CP002105">
    <property type="protein sequence ID" value="ADL11696.1"/>
    <property type="molecule type" value="Genomic_DNA"/>
</dbReference>
<sequence length="441" mass="49971">MKNSLLAALVALTLLFSIGLGIYIGSYFFFKQHEDVIFSGVMIEGYDFSGLTKKQAKERLKKLTEPLLQEPLVLERDNDKWLLRPDDIELKFKNRGALNKAFGIGRSGTLLQRSIAVWQSAEYGKSLTVDISYNEDKLDEKLQQIANEVNISSSNAYLDLETEELISFQLGKRLRLEESKQKIISRFNNFKKIPVKLVIEKKVPEVNREKLKEWNLTNQLSSYKTSFDTEKENRVHNIKLAAQKINATLLKSGEVFSFNQTVGRRSLKNGFKQATEIVNQEFVTGVGGGVCQVSSTLYNAVLLGDLKVLERHNHSRPVGYIPLGRGAAIYNGYLDFKFKNTSSDPIMILAKVLENSLEIAIMGQSKDYQIEISTSQPKVLDYGQVKKKAKVEERKVVKEGKQGYQVKVVKKIIVDNELINKEIISQDVYQPVDKVIKVPVK</sequence>
<protein>
    <submittedName>
        <fullName evidence="4">VanW family protein</fullName>
    </submittedName>
</protein>
<dbReference type="InterPro" id="IPR022029">
    <property type="entry name" value="YoaR-like_PG-bd"/>
</dbReference>
<proteinExistence type="predicted"/>
<accession>D9QTD2</accession>
<dbReference type="PANTHER" id="PTHR35788:SF1">
    <property type="entry name" value="EXPORTED PROTEIN"/>
    <property type="match status" value="1"/>
</dbReference>
<gene>
    <name evidence="4" type="ordered locus">Acear_0145</name>
</gene>
<evidence type="ECO:0000259" key="3">
    <source>
        <dbReference type="Pfam" id="PF12229"/>
    </source>
</evidence>
<dbReference type="AlphaFoldDB" id="D9QTD2"/>
<dbReference type="OrthoDB" id="9797191at2"/>
<name>D9QTD2_ACEAZ</name>
<evidence type="ECO:0000256" key="1">
    <source>
        <dbReference type="ARBA" id="ARBA00022729"/>
    </source>
</evidence>
<dbReference type="InterPro" id="IPR052913">
    <property type="entry name" value="Glycopeptide_resist_protein"/>
</dbReference>
<dbReference type="eggNOG" id="COG2720">
    <property type="taxonomic scope" value="Bacteria"/>
</dbReference>
<dbReference type="InterPro" id="IPR007391">
    <property type="entry name" value="Vancomycin_resist_VanW"/>
</dbReference>
<evidence type="ECO:0000259" key="2">
    <source>
        <dbReference type="Pfam" id="PF07501"/>
    </source>
</evidence>
<feature type="domain" description="G5" evidence="2">
    <location>
        <begin position="390"/>
        <end position="438"/>
    </location>
</feature>
<reference evidence="4 5" key="1">
    <citation type="journal article" date="2010" name="Stand. Genomic Sci.">
        <title>Complete genome sequence of Acetohalobium arabaticum type strain (Z-7288).</title>
        <authorList>
            <person name="Sikorski J."/>
            <person name="Lapidus A."/>
            <person name="Chertkov O."/>
            <person name="Lucas S."/>
            <person name="Copeland A."/>
            <person name="Glavina Del Rio T."/>
            <person name="Nolan M."/>
            <person name="Tice H."/>
            <person name="Cheng J.F."/>
            <person name="Han C."/>
            <person name="Brambilla E."/>
            <person name="Pitluck S."/>
            <person name="Liolios K."/>
            <person name="Ivanova N."/>
            <person name="Mavromatis K."/>
            <person name="Mikhailova N."/>
            <person name="Pati A."/>
            <person name="Bruce D."/>
            <person name="Detter C."/>
            <person name="Tapia R."/>
            <person name="Goodwin L."/>
            <person name="Chen A."/>
            <person name="Palaniappan K."/>
            <person name="Land M."/>
            <person name="Hauser L."/>
            <person name="Chang Y.J."/>
            <person name="Jeffries C.D."/>
            <person name="Rohde M."/>
            <person name="Goker M."/>
            <person name="Spring S."/>
            <person name="Woyke T."/>
            <person name="Bristow J."/>
            <person name="Eisen J.A."/>
            <person name="Markowitz V."/>
            <person name="Hugenholtz P."/>
            <person name="Kyrpides N.C."/>
            <person name="Klenk H.P."/>
        </authorList>
    </citation>
    <scope>NUCLEOTIDE SEQUENCE [LARGE SCALE GENOMIC DNA]</scope>
    <source>
        <strain evidence="5">ATCC 49924 / DSM 5501 / Z-7288</strain>
    </source>
</reference>
<evidence type="ECO:0000313" key="5">
    <source>
        <dbReference type="Proteomes" id="UP000001661"/>
    </source>
</evidence>
<dbReference type="RefSeq" id="WP_013277143.1">
    <property type="nucleotide sequence ID" value="NC_014378.1"/>
</dbReference>
<keyword evidence="1" id="KW-0732">Signal</keyword>
<feature type="domain" description="YoaR-like putative peptidoglycan binding" evidence="3">
    <location>
        <begin position="83"/>
        <end position="183"/>
    </location>
</feature>
<dbReference type="PANTHER" id="PTHR35788">
    <property type="entry name" value="EXPORTED PROTEIN-RELATED"/>
    <property type="match status" value="1"/>
</dbReference>
<dbReference type="Pfam" id="PF07501">
    <property type="entry name" value="G5"/>
    <property type="match status" value="1"/>
</dbReference>
<dbReference type="Pfam" id="PF04294">
    <property type="entry name" value="VanW"/>
    <property type="match status" value="1"/>
</dbReference>
<dbReference type="Gene3D" id="2.20.230.10">
    <property type="entry name" value="Resuscitation-promoting factor rpfb"/>
    <property type="match status" value="1"/>
</dbReference>
<organism evidence="4 5">
    <name type="scientific">Acetohalobium arabaticum (strain ATCC 49924 / DSM 5501 / Z-7288)</name>
    <dbReference type="NCBI Taxonomy" id="574087"/>
    <lineage>
        <taxon>Bacteria</taxon>
        <taxon>Bacillati</taxon>
        <taxon>Bacillota</taxon>
        <taxon>Clostridia</taxon>
        <taxon>Halanaerobiales</taxon>
        <taxon>Halobacteroidaceae</taxon>
        <taxon>Acetohalobium</taxon>
    </lineage>
</organism>
<dbReference type="InterPro" id="IPR011098">
    <property type="entry name" value="G5_dom"/>
</dbReference>
<dbReference type="Proteomes" id="UP000001661">
    <property type="component" value="Chromosome"/>
</dbReference>
<dbReference type="Pfam" id="PF12229">
    <property type="entry name" value="PG_binding_4"/>
    <property type="match status" value="1"/>
</dbReference>
<dbReference type="KEGG" id="aar:Acear_0145"/>
<keyword evidence="5" id="KW-1185">Reference proteome</keyword>
<dbReference type="STRING" id="574087.Acear_0145"/>
<evidence type="ECO:0000313" key="4">
    <source>
        <dbReference type="EMBL" id="ADL11696.1"/>
    </source>
</evidence>
<dbReference type="HOGENOM" id="CLU_011572_2_1_9"/>